<evidence type="ECO:0000313" key="3">
    <source>
        <dbReference type="EMBL" id="GAA5503966.1"/>
    </source>
</evidence>
<evidence type="ECO:0000313" key="4">
    <source>
        <dbReference type="Proteomes" id="UP001458946"/>
    </source>
</evidence>
<dbReference type="InterPro" id="IPR010095">
    <property type="entry name" value="Cas12f1-like_TNB"/>
</dbReference>
<keyword evidence="4" id="KW-1185">Reference proteome</keyword>
<accession>A0ABP9VGT0</accession>
<dbReference type="EMBL" id="BAABRN010000077">
    <property type="protein sequence ID" value="GAA5503966.1"/>
    <property type="molecule type" value="Genomic_DNA"/>
</dbReference>
<reference evidence="3 4" key="1">
    <citation type="submission" date="2024-02" db="EMBL/GenBank/DDBJ databases">
        <title>Deinococcus xinjiangensis NBRC 107630.</title>
        <authorList>
            <person name="Ichikawa N."/>
            <person name="Katano-Makiyama Y."/>
            <person name="Hidaka K."/>
        </authorList>
    </citation>
    <scope>NUCLEOTIDE SEQUENCE [LARGE SCALE GENOMIC DNA]</scope>
    <source>
        <strain evidence="3 4">NBRC 107630</strain>
    </source>
</reference>
<evidence type="ECO:0000259" key="2">
    <source>
        <dbReference type="Pfam" id="PF07282"/>
    </source>
</evidence>
<comment type="caution">
    <text evidence="3">The sequence shown here is derived from an EMBL/GenBank/DDBJ whole genome shotgun (WGS) entry which is preliminary data.</text>
</comment>
<protein>
    <recommendedName>
        <fullName evidence="2">Cas12f1-like TNB domain-containing protein</fullName>
    </recommendedName>
</protein>
<proteinExistence type="predicted"/>
<sequence length="364" mass="41394">MSQKTSRRDEPDRYDVPARRASYTLIHKLIAEGVLRPVIRPSSEKDDPIKGIRAIATYAFKPGTDIQATDPHHLLINDKLIKADLYKLPSHAYTGLVSNSPAFSELPGVSELFEVVRRTSCSPQDVAVLLTNVAHQSMQPDQVARLVTPSQQFTASWEPEHTLVHHTGKSDFFVTLQFTVQFRPLFQALHREPIAIDVGLRPLTTLLHQSDSHRQFYTTPLTLPDHRNLSPSARRLYDRLIYASGRQDCERVVAYLVKNASVVIAEKLRLDDMDRSYVEKSRARAIQDHHYAALSQYLNAARIPLNRLPAGYTSSECPECRHVARANRAGKQFRCCRCGHTDNAHIVACRNLLHRWQRTQRRVA</sequence>
<dbReference type="Proteomes" id="UP001458946">
    <property type="component" value="Unassembled WGS sequence"/>
</dbReference>
<organism evidence="3 4">
    <name type="scientific">Deinococcus xinjiangensis</name>
    <dbReference type="NCBI Taxonomy" id="457454"/>
    <lineage>
        <taxon>Bacteria</taxon>
        <taxon>Thermotogati</taxon>
        <taxon>Deinococcota</taxon>
        <taxon>Deinococci</taxon>
        <taxon>Deinococcales</taxon>
        <taxon>Deinococcaceae</taxon>
        <taxon>Deinococcus</taxon>
    </lineage>
</organism>
<name>A0ABP9VGT0_9DEIO</name>
<dbReference type="RefSeq" id="WP_353543930.1">
    <property type="nucleotide sequence ID" value="NZ_BAABRN010000077.1"/>
</dbReference>
<evidence type="ECO:0000256" key="1">
    <source>
        <dbReference type="ARBA" id="ARBA00023125"/>
    </source>
</evidence>
<dbReference type="Pfam" id="PF07282">
    <property type="entry name" value="Cas12f1-like_TNB"/>
    <property type="match status" value="1"/>
</dbReference>
<feature type="domain" description="Cas12f1-like TNB" evidence="2">
    <location>
        <begin position="298"/>
        <end position="352"/>
    </location>
</feature>
<keyword evidence="1" id="KW-0238">DNA-binding</keyword>
<gene>
    <name evidence="3" type="ORF">Dxin01_03734</name>
</gene>